<dbReference type="EMBL" id="QXGB01002093">
    <property type="protein sequence ID" value="KAE9181651.1"/>
    <property type="molecule type" value="Genomic_DNA"/>
</dbReference>
<evidence type="ECO:0000313" key="11">
    <source>
        <dbReference type="Proteomes" id="UP000429523"/>
    </source>
</evidence>
<keyword evidence="12" id="KW-1185">Reference proteome</keyword>
<dbReference type="Proteomes" id="UP000488956">
    <property type="component" value="Unassembled WGS sequence"/>
</dbReference>
<evidence type="ECO:0000313" key="13">
    <source>
        <dbReference type="Proteomes" id="UP000437068"/>
    </source>
</evidence>
<dbReference type="OrthoDB" id="146041at2759"/>
<evidence type="ECO:0000313" key="14">
    <source>
        <dbReference type="Proteomes" id="UP000440367"/>
    </source>
</evidence>
<dbReference type="Proteomes" id="UP000440732">
    <property type="component" value="Unassembled WGS sequence"/>
</dbReference>
<evidence type="ECO:0000313" key="12">
    <source>
        <dbReference type="Proteomes" id="UP000433483"/>
    </source>
</evidence>
<dbReference type="Proteomes" id="UP000440367">
    <property type="component" value="Unassembled WGS sequence"/>
</dbReference>
<dbReference type="EMBL" id="QXFX01001606">
    <property type="protein sequence ID" value="KAE9087537.1"/>
    <property type="molecule type" value="Genomic_DNA"/>
</dbReference>
<accession>A0A6A3RB81</accession>
<dbReference type="Proteomes" id="UP000441208">
    <property type="component" value="Unassembled WGS sequence"/>
</dbReference>
<feature type="compositionally biased region" description="Basic and acidic residues" evidence="1">
    <location>
        <begin position="46"/>
        <end position="58"/>
    </location>
</feature>
<evidence type="ECO:0000313" key="17">
    <source>
        <dbReference type="Proteomes" id="UP000460718"/>
    </source>
</evidence>
<evidence type="ECO:0000313" key="9">
    <source>
        <dbReference type="EMBL" id="KAE9201052.1"/>
    </source>
</evidence>
<dbReference type="EMBL" id="QXGC01001875">
    <property type="protein sequence ID" value="KAE9194501.1"/>
    <property type="molecule type" value="Genomic_DNA"/>
</dbReference>
<dbReference type="EMBL" id="QXGD01001683">
    <property type="protein sequence ID" value="KAE9201052.1"/>
    <property type="molecule type" value="Genomic_DNA"/>
</dbReference>
<evidence type="ECO:0000313" key="16">
    <source>
        <dbReference type="Proteomes" id="UP000441208"/>
    </source>
</evidence>
<feature type="compositionally biased region" description="Low complexity" evidence="1">
    <location>
        <begin position="123"/>
        <end position="142"/>
    </location>
</feature>
<dbReference type="EMBL" id="QXGE01003097">
    <property type="protein sequence ID" value="KAE9277109.1"/>
    <property type="molecule type" value="Genomic_DNA"/>
</dbReference>
<dbReference type="Proteomes" id="UP000460718">
    <property type="component" value="Unassembled WGS sequence"/>
</dbReference>
<evidence type="ECO:0000313" key="5">
    <source>
        <dbReference type="EMBL" id="KAE9092773.1"/>
    </source>
</evidence>
<feature type="compositionally biased region" description="Basic and acidic residues" evidence="1">
    <location>
        <begin position="80"/>
        <end position="90"/>
    </location>
</feature>
<evidence type="ECO:0000313" key="6">
    <source>
        <dbReference type="EMBL" id="KAE9117557.1"/>
    </source>
</evidence>
<dbReference type="Proteomes" id="UP000429523">
    <property type="component" value="Unassembled WGS sequence"/>
</dbReference>
<evidence type="ECO:0000313" key="4">
    <source>
        <dbReference type="EMBL" id="KAE9087537.1"/>
    </source>
</evidence>
<gene>
    <name evidence="10" type="ORF">PF001_g25814</name>
    <name evidence="9" type="ORF">PF002_g21649</name>
    <name evidence="8" type="ORF">PF004_g20706</name>
    <name evidence="7" type="ORF">PF005_g22799</name>
    <name evidence="5" type="ORF">PF006_g24605</name>
    <name evidence="6" type="ORF">PF007_g9249</name>
    <name evidence="2" type="ORF">PF009_g21442</name>
    <name evidence="4" type="ORF">PF010_g19688</name>
    <name evidence="3" type="ORF">PF011_g25546</name>
</gene>
<comment type="caution">
    <text evidence="5">The sequence shown here is derived from an EMBL/GenBank/DDBJ whole genome shotgun (WGS) entry which is preliminary data.</text>
</comment>
<evidence type="ECO:0000313" key="8">
    <source>
        <dbReference type="EMBL" id="KAE9194501.1"/>
    </source>
</evidence>
<dbReference type="AlphaFoldDB" id="A0A6A3RB81"/>
<feature type="compositionally biased region" description="Basic and acidic residues" evidence="1">
    <location>
        <begin position="150"/>
        <end position="176"/>
    </location>
</feature>
<name>A0A6A3RB81_9STRA</name>
<feature type="region of interest" description="Disordered" evidence="1">
    <location>
        <begin position="1"/>
        <end position="282"/>
    </location>
</feature>
<dbReference type="Proteomes" id="UP000476176">
    <property type="component" value="Unassembled WGS sequence"/>
</dbReference>
<proteinExistence type="predicted"/>
<evidence type="ECO:0000313" key="3">
    <source>
        <dbReference type="EMBL" id="KAE8972688.1"/>
    </source>
</evidence>
<dbReference type="Proteomes" id="UP000433483">
    <property type="component" value="Unassembled WGS sequence"/>
</dbReference>
<evidence type="ECO:0000313" key="10">
    <source>
        <dbReference type="EMBL" id="KAE9277109.1"/>
    </source>
</evidence>
<dbReference type="EMBL" id="QXGF01001683">
    <property type="protein sequence ID" value="KAE8928411.1"/>
    <property type="molecule type" value="Genomic_DNA"/>
</dbReference>
<sequence length="296" mass="31060">MTTETRIIVRPAPDVLRAVGPTKPHADASAPSDMEEKPPAPASKKHSGDPEAAKDASASKKSANVTEKAKEPPASAKHAKAVDEEKELPASKKLKVAATKAKAMPKAKKTPASPKDTRKTKKVSASSKSTPKKPMVMKPAAKQLPKKKGSAKEDPKTPKLPPKRTDVLRPGPHEDVSSDSSDTDTPNPRYVSGGHSPVADASQAPQAQAPAKGPTASPNCATTSPQGRSPSPHPSLEKDYESSGSEPDIDHEAGEVARSPKQITDAQRAIHPGSPMSPKTVVAVERARLLEASMSR</sequence>
<dbReference type="EMBL" id="QXFZ01000410">
    <property type="protein sequence ID" value="KAE9117557.1"/>
    <property type="molecule type" value="Genomic_DNA"/>
</dbReference>
<evidence type="ECO:0000313" key="2">
    <source>
        <dbReference type="EMBL" id="KAE8928411.1"/>
    </source>
</evidence>
<evidence type="ECO:0000313" key="7">
    <source>
        <dbReference type="EMBL" id="KAE9181651.1"/>
    </source>
</evidence>
<dbReference type="EMBL" id="QXGA01002741">
    <property type="protein sequence ID" value="KAE9092773.1"/>
    <property type="molecule type" value="Genomic_DNA"/>
</dbReference>
<reference evidence="11 12" key="1">
    <citation type="submission" date="2018-08" db="EMBL/GenBank/DDBJ databases">
        <title>Genomic investigation of the strawberry pathogen Phytophthora fragariae indicates pathogenicity is determined by transcriptional variation in three key races.</title>
        <authorList>
            <person name="Adams T.M."/>
            <person name="Armitage A.D."/>
            <person name="Sobczyk M.K."/>
            <person name="Bates H.J."/>
            <person name="Dunwell J.M."/>
            <person name="Nellist C.F."/>
            <person name="Harrison R.J."/>
        </authorList>
    </citation>
    <scope>NUCLEOTIDE SEQUENCE [LARGE SCALE GENOMIC DNA]</scope>
    <source>
        <strain evidence="10 13">A4</strain>
        <strain evidence="9 14">BC-1</strain>
        <strain evidence="8 18">BC-23</strain>
        <strain evidence="7 12">NOV-27</strain>
        <strain evidence="5 15">NOV-5</strain>
        <strain evidence="6 16">NOV-71</strain>
        <strain evidence="2 11">NOV-9</strain>
        <strain evidence="4 19">ONT-3</strain>
        <strain evidence="3 17">SCRP245</strain>
    </source>
</reference>
<feature type="compositionally biased region" description="Low complexity" evidence="1">
    <location>
        <begin position="197"/>
        <end position="216"/>
    </location>
</feature>
<organism evidence="5 15">
    <name type="scientific">Phytophthora fragariae</name>
    <dbReference type="NCBI Taxonomy" id="53985"/>
    <lineage>
        <taxon>Eukaryota</taxon>
        <taxon>Sar</taxon>
        <taxon>Stramenopiles</taxon>
        <taxon>Oomycota</taxon>
        <taxon>Peronosporomycetes</taxon>
        <taxon>Peronosporales</taxon>
        <taxon>Peronosporaceae</taxon>
        <taxon>Phytophthora</taxon>
    </lineage>
</organism>
<dbReference type="Proteomes" id="UP000437068">
    <property type="component" value="Unassembled WGS sequence"/>
</dbReference>
<evidence type="ECO:0000313" key="15">
    <source>
        <dbReference type="Proteomes" id="UP000440732"/>
    </source>
</evidence>
<evidence type="ECO:0000313" key="19">
    <source>
        <dbReference type="Proteomes" id="UP000488956"/>
    </source>
</evidence>
<evidence type="ECO:0000256" key="1">
    <source>
        <dbReference type="SAM" id="MobiDB-lite"/>
    </source>
</evidence>
<feature type="compositionally biased region" description="Polar residues" evidence="1">
    <location>
        <begin position="217"/>
        <end position="229"/>
    </location>
</feature>
<dbReference type="EMBL" id="QXFW01003149">
    <property type="protein sequence ID" value="KAE8972688.1"/>
    <property type="molecule type" value="Genomic_DNA"/>
</dbReference>
<protein>
    <submittedName>
        <fullName evidence="5">Uncharacterized protein</fullName>
    </submittedName>
</protein>
<evidence type="ECO:0000313" key="18">
    <source>
        <dbReference type="Proteomes" id="UP000476176"/>
    </source>
</evidence>